<dbReference type="PANTHER" id="PTHR35793:SF2">
    <property type="entry name" value="INNER MEMBRANE PROTEIN YJIG"/>
    <property type="match status" value="1"/>
</dbReference>
<feature type="transmembrane region" description="Helical" evidence="1">
    <location>
        <begin position="100"/>
        <end position="121"/>
    </location>
</feature>
<dbReference type="InterPro" id="IPR052549">
    <property type="entry name" value="SpmB"/>
</dbReference>
<keyword evidence="1" id="KW-1133">Transmembrane helix</keyword>
<dbReference type="NCBIfam" id="NF007811">
    <property type="entry name" value="PRK10519.1"/>
    <property type="match status" value="1"/>
</dbReference>
<accession>A0A1M4PL99</accession>
<feature type="transmembrane region" description="Helical" evidence="1">
    <location>
        <begin position="30"/>
        <end position="50"/>
    </location>
</feature>
<protein>
    <recommendedName>
        <fullName evidence="2">Nucleoside transporter/FeoB GTPase Gate domain-containing protein</fullName>
    </recommendedName>
</protein>
<feature type="transmembrane region" description="Helical" evidence="1">
    <location>
        <begin position="56"/>
        <end position="79"/>
    </location>
</feature>
<dbReference type="PANTHER" id="PTHR35793">
    <property type="entry name" value="INNER MEMBRANE PROTEIN YJIG"/>
    <property type="match status" value="1"/>
</dbReference>
<dbReference type="OrthoDB" id="9779080at2"/>
<dbReference type="Proteomes" id="UP000245423">
    <property type="component" value="Chromosome 1"/>
</dbReference>
<proteinExistence type="predicted"/>
<keyword evidence="1" id="KW-0812">Transmembrane</keyword>
<keyword evidence="1" id="KW-0472">Membrane</keyword>
<evidence type="ECO:0000259" key="2">
    <source>
        <dbReference type="Pfam" id="PF07670"/>
    </source>
</evidence>
<dbReference type="RefSeq" id="WP_025640581.1">
    <property type="nucleotide sequence ID" value="NZ_LT669839.1"/>
</dbReference>
<evidence type="ECO:0000313" key="4">
    <source>
        <dbReference type="Proteomes" id="UP000245423"/>
    </source>
</evidence>
<name>A0A1M4PL99_9FIRM</name>
<keyword evidence="4" id="KW-1185">Reference proteome</keyword>
<evidence type="ECO:0000313" key="3">
    <source>
        <dbReference type="EMBL" id="SHD76246.1"/>
    </source>
</evidence>
<dbReference type="GO" id="GO:0005886">
    <property type="term" value="C:plasma membrane"/>
    <property type="evidence" value="ECO:0007669"/>
    <property type="project" value="TreeGrafter"/>
</dbReference>
<dbReference type="EMBL" id="LT669839">
    <property type="protein sequence ID" value="SHD76246.1"/>
    <property type="molecule type" value="Genomic_DNA"/>
</dbReference>
<dbReference type="AlphaFoldDB" id="A0A1M4PL99"/>
<evidence type="ECO:0000256" key="1">
    <source>
        <dbReference type="SAM" id="Phobius"/>
    </source>
</evidence>
<organism evidence="3 4">
    <name type="scientific">[Clostridium] ultunense Esp</name>
    <dbReference type="NCBI Taxonomy" id="1288971"/>
    <lineage>
        <taxon>Bacteria</taxon>
        <taxon>Bacillati</taxon>
        <taxon>Bacillota</taxon>
        <taxon>Tissierellia</taxon>
        <taxon>Tissierellales</taxon>
        <taxon>Tepidimicrobiaceae</taxon>
        <taxon>Schnuerera</taxon>
    </lineage>
</organism>
<sequence length="159" mass="16934">MSKDTEVKKTVFENFIIGARKGWGIFTKSMLPSILMAYVLIQILNVTGLMDLVGKIFTPVMGLLGLPGIAIVALISGFFSKGGGCATAALLYTEGSITEVHATMLLPAIILFGGLLGQWVRIVVLAGVPSKRYGWMFAAAAINSVLALLIMRLILAFVS</sequence>
<dbReference type="InterPro" id="IPR011642">
    <property type="entry name" value="Gate_dom"/>
</dbReference>
<feature type="transmembrane region" description="Helical" evidence="1">
    <location>
        <begin position="133"/>
        <end position="158"/>
    </location>
</feature>
<gene>
    <name evidence="3" type="primary">yjiG</name>
    <name evidence="3" type="ORF">CUESP1_0867</name>
</gene>
<dbReference type="Pfam" id="PF07670">
    <property type="entry name" value="Gate"/>
    <property type="match status" value="1"/>
</dbReference>
<feature type="domain" description="Nucleoside transporter/FeoB GTPase Gate" evidence="2">
    <location>
        <begin position="28"/>
        <end position="118"/>
    </location>
</feature>
<reference evidence="3 4" key="1">
    <citation type="submission" date="2016-11" db="EMBL/GenBank/DDBJ databases">
        <authorList>
            <person name="Manzoor S."/>
        </authorList>
    </citation>
    <scope>NUCLEOTIDE SEQUENCE [LARGE SCALE GENOMIC DNA]</scope>
    <source>
        <strain evidence="3">Clostridium ultunense strain Esp</strain>
    </source>
</reference>